<dbReference type="GO" id="GO:0140359">
    <property type="term" value="F:ABC-type transporter activity"/>
    <property type="evidence" value="ECO:0007669"/>
    <property type="project" value="InterPro"/>
</dbReference>
<dbReference type="InterPro" id="IPR017871">
    <property type="entry name" value="ABC_transporter-like_CS"/>
</dbReference>
<dbReference type="PANTHER" id="PTHR48041:SF91">
    <property type="entry name" value="ABC TRANSPORTER G FAMILY MEMBER 28"/>
    <property type="match status" value="1"/>
</dbReference>
<dbReference type="SMART" id="SM00382">
    <property type="entry name" value="AAA"/>
    <property type="match status" value="1"/>
</dbReference>
<keyword evidence="6 8" id="KW-1133">Transmembrane helix</keyword>
<dbReference type="InterPro" id="IPR027417">
    <property type="entry name" value="P-loop_NTPase"/>
</dbReference>
<feature type="transmembrane region" description="Helical" evidence="8">
    <location>
        <begin position="533"/>
        <end position="552"/>
    </location>
</feature>
<proteinExistence type="predicted"/>
<dbReference type="PANTHER" id="PTHR48041">
    <property type="entry name" value="ABC TRANSPORTER G FAMILY MEMBER 28"/>
    <property type="match status" value="1"/>
</dbReference>
<comment type="subcellular location">
    <subcellularLocation>
        <location evidence="1">Membrane</location>
        <topology evidence="1">Multi-pass membrane protein</topology>
    </subcellularLocation>
</comment>
<dbReference type="PROSITE" id="PS00211">
    <property type="entry name" value="ABC_TRANSPORTER_1"/>
    <property type="match status" value="1"/>
</dbReference>
<dbReference type="EMBL" id="HBGW01002790">
    <property type="protein sequence ID" value="CAD9488157.1"/>
    <property type="molecule type" value="Transcribed_RNA"/>
</dbReference>
<protein>
    <recommendedName>
        <fullName evidence="9">ABC transporter domain-containing protein</fullName>
    </recommendedName>
</protein>
<evidence type="ECO:0000259" key="9">
    <source>
        <dbReference type="PROSITE" id="PS50893"/>
    </source>
</evidence>
<dbReference type="InterPro" id="IPR003593">
    <property type="entry name" value="AAA+_ATPase"/>
</dbReference>
<evidence type="ECO:0000256" key="3">
    <source>
        <dbReference type="ARBA" id="ARBA00022692"/>
    </source>
</evidence>
<dbReference type="Pfam" id="PF01061">
    <property type="entry name" value="ABC2_membrane"/>
    <property type="match status" value="1"/>
</dbReference>
<dbReference type="PROSITE" id="PS50893">
    <property type="entry name" value="ABC_TRANSPORTER_2"/>
    <property type="match status" value="1"/>
</dbReference>
<dbReference type="InterPro" id="IPR013525">
    <property type="entry name" value="ABC2_TM"/>
</dbReference>
<evidence type="ECO:0000256" key="2">
    <source>
        <dbReference type="ARBA" id="ARBA00022448"/>
    </source>
</evidence>
<keyword evidence="5" id="KW-0067">ATP-binding</keyword>
<evidence type="ECO:0000313" key="10">
    <source>
        <dbReference type="EMBL" id="CAD9488157.1"/>
    </source>
</evidence>
<feature type="transmembrane region" description="Helical" evidence="8">
    <location>
        <begin position="609"/>
        <end position="629"/>
    </location>
</feature>
<dbReference type="GO" id="GO:0016887">
    <property type="term" value="F:ATP hydrolysis activity"/>
    <property type="evidence" value="ECO:0007669"/>
    <property type="project" value="InterPro"/>
</dbReference>
<dbReference type="Gene3D" id="3.40.50.300">
    <property type="entry name" value="P-loop containing nucleotide triphosphate hydrolases"/>
    <property type="match status" value="1"/>
</dbReference>
<reference evidence="10" key="1">
    <citation type="submission" date="2021-01" db="EMBL/GenBank/DDBJ databases">
        <authorList>
            <person name="Corre E."/>
            <person name="Pelletier E."/>
            <person name="Niang G."/>
            <person name="Scheremetjew M."/>
            <person name="Finn R."/>
            <person name="Kale V."/>
            <person name="Holt S."/>
            <person name="Cochrane G."/>
            <person name="Meng A."/>
            <person name="Brown T."/>
            <person name="Cohen L."/>
        </authorList>
    </citation>
    <scope>NUCLEOTIDE SEQUENCE</scope>
    <source>
        <strain evidence="10">RCC3387</strain>
    </source>
</reference>
<dbReference type="InterPro" id="IPR050352">
    <property type="entry name" value="ABCG_transporters"/>
</dbReference>
<keyword evidence="3 8" id="KW-0812">Transmembrane</keyword>
<evidence type="ECO:0000256" key="1">
    <source>
        <dbReference type="ARBA" id="ARBA00004141"/>
    </source>
</evidence>
<keyword evidence="7 8" id="KW-0472">Membrane</keyword>
<gene>
    <name evidence="10" type="ORF">BRAN1462_LOCUS1807</name>
</gene>
<evidence type="ECO:0000256" key="8">
    <source>
        <dbReference type="SAM" id="Phobius"/>
    </source>
</evidence>
<evidence type="ECO:0000256" key="6">
    <source>
        <dbReference type="ARBA" id="ARBA00022989"/>
    </source>
</evidence>
<dbReference type="InterPro" id="IPR003439">
    <property type="entry name" value="ABC_transporter-like_ATP-bd"/>
</dbReference>
<name>A0A7S2MKD6_9DINO</name>
<organism evidence="10">
    <name type="scientific">Zooxanthella nutricula</name>
    <dbReference type="NCBI Taxonomy" id="1333877"/>
    <lineage>
        <taxon>Eukaryota</taxon>
        <taxon>Sar</taxon>
        <taxon>Alveolata</taxon>
        <taxon>Dinophyceae</taxon>
        <taxon>Peridiniales</taxon>
        <taxon>Peridiniales incertae sedis</taxon>
        <taxon>Zooxanthella</taxon>
    </lineage>
</organism>
<dbReference type="Pfam" id="PF00005">
    <property type="entry name" value="ABC_tran"/>
    <property type="match status" value="1"/>
</dbReference>
<accession>A0A7S2MKD6</accession>
<sequence length="639" mass="70661">MDRIDTRFLMTSDQLPSNIKCSHFALPSASLTFRDLAFHLQVTDKTAGRKSRLLRKTILEPCSGHIDAGELVALMGPSGSGKTTLLDMLAMKKTAAYEGEVFVNGKQRSRKLFARIAAYVGQEDMMPAHWKVREAVMFNAYLKQNSARMHRSIDEWVDLLMETFGLTVVEDSYIGGEAVRGISGGQRRRVTLARGVAAHSSLLFCDEPTSGLSATDAELCVKALRTICKRLRVTCVVVIHQPRSEVAEMFDKFVLLTSHPGRVVYFGPMCSAEAYWRERGHPLPQNVNPTDYFMDTVTPGTRTDVSKALVEDFDKYQKPFVLAKVDEVLEQSDTGMSIKEMIRSAASTRSSAGAKRISSKLTGDDWVGEYAVPFCAQFNQCLARKVKLTLRNPQALGLPICVPVAQGLLVGYMFLGTGQKPFDRQIMFTFCLVTILCLAGTMGLIVLITERTLMKFESGEKLYSEMAWALATQLVDVPLALTGAVLNVIIMILFAQMPARLFADILAWSLLLFAVYDSMFAFVGAVAKDTRQAQVLASPLVSLFMLFNGLVVTEKDTPTPLKWIFFISPNAYAMKGITCTLAHQKEFKDSFVVTAALQQMGMDCDSSQALRGVIILACLIATLRIGQFLGLKYLNAPKR</sequence>
<feature type="transmembrane region" description="Helical" evidence="8">
    <location>
        <begin position="427"/>
        <end position="448"/>
    </location>
</feature>
<evidence type="ECO:0000256" key="5">
    <source>
        <dbReference type="ARBA" id="ARBA00022840"/>
    </source>
</evidence>
<feature type="domain" description="ABC transporter" evidence="9">
    <location>
        <begin position="31"/>
        <end position="283"/>
    </location>
</feature>
<dbReference type="GO" id="GO:0016020">
    <property type="term" value="C:membrane"/>
    <property type="evidence" value="ECO:0007669"/>
    <property type="project" value="UniProtKB-SubCell"/>
</dbReference>
<keyword evidence="2" id="KW-0813">Transport</keyword>
<feature type="transmembrane region" description="Helical" evidence="8">
    <location>
        <begin position="505"/>
        <end position="527"/>
    </location>
</feature>
<feature type="transmembrane region" description="Helical" evidence="8">
    <location>
        <begin position="396"/>
        <end position="415"/>
    </location>
</feature>
<dbReference type="SUPFAM" id="SSF52540">
    <property type="entry name" value="P-loop containing nucleoside triphosphate hydrolases"/>
    <property type="match status" value="1"/>
</dbReference>
<dbReference type="AlphaFoldDB" id="A0A7S2MKD6"/>
<keyword evidence="4" id="KW-0547">Nucleotide-binding</keyword>
<evidence type="ECO:0000256" key="4">
    <source>
        <dbReference type="ARBA" id="ARBA00022741"/>
    </source>
</evidence>
<evidence type="ECO:0000256" key="7">
    <source>
        <dbReference type="ARBA" id="ARBA00023136"/>
    </source>
</evidence>
<dbReference type="GO" id="GO:0005524">
    <property type="term" value="F:ATP binding"/>
    <property type="evidence" value="ECO:0007669"/>
    <property type="project" value="UniProtKB-KW"/>
</dbReference>
<feature type="transmembrane region" description="Helical" evidence="8">
    <location>
        <begin position="468"/>
        <end position="493"/>
    </location>
</feature>